<protein>
    <submittedName>
        <fullName evidence="1">PD-(D/E)XK nuclease domain-containing protein</fullName>
    </submittedName>
</protein>
<dbReference type="Pfam" id="PF08011">
    <property type="entry name" value="PDDEXK_9"/>
    <property type="match status" value="1"/>
</dbReference>
<dbReference type="EMBL" id="JACJKH010000025">
    <property type="protein sequence ID" value="MBM6745112.1"/>
    <property type="molecule type" value="Genomic_DNA"/>
</dbReference>
<organism evidence="1 2">
    <name type="scientific">Drancourtella massiliensis</name>
    <dbReference type="NCBI Taxonomy" id="1632013"/>
    <lineage>
        <taxon>Bacteria</taxon>
        <taxon>Bacillati</taxon>
        <taxon>Bacillota</taxon>
        <taxon>Clostridia</taxon>
        <taxon>Eubacteriales</taxon>
        <taxon>Oscillospiraceae</taxon>
        <taxon>Drancourtella</taxon>
    </lineage>
</organism>
<dbReference type="InterPro" id="IPR012547">
    <property type="entry name" value="PDDEXK_9"/>
</dbReference>
<keyword evidence="2" id="KW-1185">Reference proteome</keyword>
<dbReference type="Proteomes" id="UP000775686">
    <property type="component" value="Unassembled WGS sequence"/>
</dbReference>
<reference evidence="1 2" key="1">
    <citation type="journal article" date="2021" name="Sci. Rep.">
        <title>The distribution of antibiotic resistance genes in chicken gut microbiota commensals.</title>
        <authorList>
            <person name="Juricova H."/>
            <person name="Matiasovicova J."/>
            <person name="Kubasova T."/>
            <person name="Cejkova D."/>
            <person name="Rychlik I."/>
        </authorList>
    </citation>
    <scope>NUCLEOTIDE SEQUENCE [LARGE SCALE GENOMIC DNA]</scope>
    <source>
        <strain evidence="1 2">An770</strain>
    </source>
</reference>
<dbReference type="PANTHER" id="PTHR34825">
    <property type="entry name" value="CONSERVED PROTEIN, WITH A WEAK D-GALACTARATE DEHYDRATASE/ALTRONATE HYDROLASE DOMAIN"/>
    <property type="match status" value="1"/>
</dbReference>
<proteinExistence type="predicted"/>
<gene>
    <name evidence="1" type="ORF">H6A32_12530</name>
</gene>
<evidence type="ECO:0000313" key="2">
    <source>
        <dbReference type="Proteomes" id="UP000775686"/>
    </source>
</evidence>
<sequence>MVKTVRQELTYKDIYDSEENIWSVLFTTGYLTRRGRADGNRIRLAILNKEILNIFEEQISRWFQETARKDGAALSAFCEAFENGDAKDAQQKFNEYLNRTISIRDTAVRKEMKENYFHGLLLGLLDYKENWHVTSNRESGDGYTDILIEIDEKKTGIVIEVKYAEDGTLEAGCREALHQINAGRYTDLLPEDGMKTILKYGVACYRKRCQIELERVQY</sequence>
<name>A0ABS2EJK9_9FIRM</name>
<dbReference type="PANTHER" id="PTHR34825:SF1">
    <property type="entry name" value="AAA-ATPASE-LIKE DOMAIN-CONTAINING PROTEIN"/>
    <property type="match status" value="1"/>
</dbReference>
<accession>A0ABS2EJK9</accession>
<comment type="caution">
    <text evidence="1">The sequence shown here is derived from an EMBL/GenBank/DDBJ whole genome shotgun (WGS) entry which is preliminary data.</text>
</comment>
<evidence type="ECO:0000313" key="1">
    <source>
        <dbReference type="EMBL" id="MBM6745112.1"/>
    </source>
</evidence>